<dbReference type="RefSeq" id="WP_096353263.1">
    <property type="nucleotide sequence ID" value="NZ_AP014946.1"/>
</dbReference>
<dbReference type="PANTHER" id="PTHR48207">
    <property type="entry name" value="SUCCINATE--HYDROXYMETHYLGLUTARATE COA-TRANSFERASE"/>
    <property type="match status" value="1"/>
</dbReference>
<dbReference type="AlphaFoldDB" id="A0A0S3PSF0"/>
<keyword evidence="1 2" id="KW-0808">Transferase</keyword>
<dbReference type="SUPFAM" id="SSF89796">
    <property type="entry name" value="CoA-transferase family III (CaiB/BaiF)"/>
    <property type="match status" value="1"/>
</dbReference>
<reference evidence="2 3" key="1">
    <citation type="submission" date="2015-08" db="EMBL/GenBank/DDBJ databases">
        <title>Investigation of the bacterial diversity of lava forest soil.</title>
        <authorList>
            <person name="Lee J.S."/>
        </authorList>
    </citation>
    <scope>NUCLEOTIDE SEQUENCE [LARGE SCALE GENOMIC DNA]</scope>
    <source>
        <strain evidence="2 3">GJW-30</strain>
    </source>
</reference>
<proteinExistence type="predicted"/>
<dbReference type="KEGG" id="vgo:GJW-30_1_01327"/>
<dbReference type="EMBL" id="AP014946">
    <property type="protein sequence ID" value="BAT58800.1"/>
    <property type="molecule type" value="Genomic_DNA"/>
</dbReference>
<protein>
    <submittedName>
        <fullName evidence="2">Formyl-coenzyme A transferase</fullName>
        <ecNumber evidence="2">2.8.3.16</ecNumber>
    </submittedName>
</protein>
<dbReference type="InterPro" id="IPR003673">
    <property type="entry name" value="CoA-Trfase_fam_III"/>
</dbReference>
<dbReference type="GO" id="GO:0033608">
    <property type="term" value="F:formyl-CoA transferase activity"/>
    <property type="evidence" value="ECO:0007669"/>
    <property type="project" value="UniProtKB-EC"/>
</dbReference>
<name>A0A0S3PSF0_9BRAD</name>
<dbReference type="InterPro" id="IPR044855">
    <property type="entry name" value="CoA-Trfase_III_dom3_sf"/>
</dbReference>
<evidence type="ECO:0000256" key="1">
    <source>
        <dbReference type="ARBA" id="ARBA00022679"/>
    </source>
</evidence>
<evidence type="ECO:0000313" key="3">
    <source>
        <dbReference type="Proteomes" id="UP000236884"/>
    </source>
</evidence>
<dbReference type="Gene3D" id="3.30.1540.10">
    <property type="entry name" value="formyl-coa transferase, domain 3"/>
    <property type="match status" value="1"/>
</dbReference>
<keyword evidence="3" id="KW-1185">Reference proteome</keyword>
<dbReference type="Gene3D" id="3.40.50.10540">
    <property type="entry name" value="Crotonobetainyl-coa:carnitine coa-transferase, domain 1"/>
    <property type="match status" value="1"/>
</dbReference>
<dbReference type="Proteomes" id="UP000236884">
    <property type="component" value="Chromosome"/>
</dbReference>
<dbReference type="InterPro" id="IPR050483">
    <property type="entry name" value="CoA-transferase_III_domain"/>
</dbReference>
<dbReference type="Pfam" id="PF02515">
    <property type="entry name" value="CoA_transf_3"/>
    <property type="match status" value="1"/>
</dbReference>
<dbReference type="EC" id="2.8.3.16" evidence="2"/>
<evidence type="ECO:0000313" key="2">
    <source>
        <dbReference type="EMBL" id="BAT58800.1"/>
    </source>
</evidence>
<accession>A0A0S3PSF0</accession>
<dbReference type="OrthoDB" id="9806585at2"/>
<dbReference type="PANTHER" id="PTHR48207:SF3">
    <property type="entry name" value="SUCCINATE--HYDROXYMETHYLGLUTARATE COA-TRANSFERASE"/>
    <property type="match status" value="1"/>
</dbReference>
<sequence>MAGATGPLSGMTVLELCHFIAGPYCTRLLADMGATVIKIETPGEGDPIRTWGEKVDGRSLWWSVHARNKKSVTVNVKDPRGRDIVLNLVKRSRIVVENYRPGQIERWGLGPDVMAAANPRCVLVRISGYGQTGPNRDAPAFGVIGEAMGGMRYLTNHPADMTDLPSVRVGFSIGDSIAGMYGAMAALAAVHEQDNAEVPTFRTIDVALTESVLSLLEGCLPEFGKLGMVREPQGSRLATASPSNAYPTKDGAWVLIAANSNPLFARLSALMKQPELAKDPRFLGNHERVQNMDAIDRIIGDWTRAIESAELVRLLAEAQIPATKIFTIEDIAADKQFLARGMIQKVPDPYFKDELLHPGAMPIISGFDRAAAVRWTGPDVGEHTGDVLGELGLSADEIAALKKDGVV</sequence>
<dbReference type="InterPro" id="IPR023606">
    <property type="entry name" value="CoA-Trfase_III_dom_1_sf"/>
</dbReference>
<gene>
    <name evidence="2" type="primary">frc_5</name>
    <name evidence="2" type="ORF">GJW-30_1_01327</name>
</gene>
<organism evidence="2 3">
    <name type="scientific">Variibacter gotjawalensis</name>
    <dbReference type="NCBI Taxonomy" id="1333996"/>
    <lineage>
        <taxon>Bacteria</taxon>
        <taxon>Pseudomonadati</taxon>
        <taxon>Pseudomonadota</taxon>
        <taxon>Alphaproteobacteria</taxon>
        <taxon>Hyphomicrobiales</taxon>
        <taxon>Nitrobacteraceae</taxon>
        <taxon>Variibacter</taxon>
    </lineage>
</organism>